<feature type="region of interest" description="Disordered" evidence="1">
    <location>
        <begin position="1"/>
        <end position="58"/>
    </location>
</feature>
<dbReference type="GO" id="GO:0005524">
    <property type="term" value="F:ATP binding"/>
    <property type="evidence" value="ECO:0007669"/>
    <property type="project" value="InterPro"/>
</dbReference>
<feature type="compositionally biased region" description="Low complexity" evidence="1">
    <location>
        <begin position="463"/>
        <end position="477"/>
    </location>
</feature>
<feature type="compositionally biased region" description="Basic and acidic residues" evidence="1">
    <location>
        <begin position="408"/>
        <end position="418"/>
    </location>
</feature>
<feature type="region of interest" description="Disordered" evidence="1">
    <location>
        <begin position="213"/>
        <end position="239"/>
    </location>
</feature>
<evidence type="ECO:0000313" key="3">
    <source>
        <dbReference type="EMBL" id="RWA12625.1"/>
    </source>
</evidence>
<dbReference type="PROSITE" id="PS50011">
    <property type="entry name" value="PROTEIN_KINASE_DOM"/>
    <property type="match status" value="1"/>
</dbReference>
<gene>
    <name evidence="3" type="ORF">EKO27_g2500</name>
</gene>
<proteinExistence type="predicted"/>
<dbReference type="STRING" id="363999.A0A439DE27"/>
<feature type="compositionally biased region" description="Polar residues" evidence="1">
    <location>
        <begin position="494"/>
        <end position="510"/>
    </location>
</feature>
<sequence>MEDEIARLRALLAEEQRKREDAEKTAEEEQRKREDAEKTAEEEQHKREDAEKSLANSQPQALRQYLEACHSLSLAIQVVTDQSLTTQGDTTDPTGRLYPRRILPWPDYPTRQEDIWKRLSVDQPFCSEPVFPSRHQLDYVASLIRPIASETGLRHFERDTVENAVQRLVDEAYNDEQLRVRLGIQGSVTFESHTNLGDSVDAVSESVEQMTVAENVGTDATTPAPRRSRRKAGRGKRGPADQFCIYRRSDGRNVPALAIEYKAPHKLTRDEVVSGLREEIQPERDVINKDGKGFAFASRRLTAAVVTQLFSYMVDKGIQYGYVCTGETFVFLHIPDDPSVVYCSVCVPNLDVAEDDENRLHRTAVAQVFAFVLQALRSPPPPQAWHDRADGLDIWAVEFEDVLRDIPETERKAPRESPYRAQRWKGFTRSPIKTRSRCRPENSNAHPQNKDESGDQDSPPSPSASRSLRSSKRALASTGTTAKSTNRGRRDRGSTSNRAKQPMQKGTQIRIQDRPFCTQKCLLGLATGGPIDNRCPNFGDHRRQHIHTSEFLHLIQAQLAKDRGPDADAMPLYLSGSVGTLFKIRLSSHGYTLVAKGVKHAHLARLQHEKKVYDQLRTIQGRYVPVCLGTVDLVLPYHYNGRISEHFLFLGWAGRPLFDLPSGTNTTTIVDAVGAGFKAVHSLHVLHGDAEPRNILYDADNGDVMIVDFERAQLLHREPLGLISSNRKRKHGTCQEKQGRTNFAAEWRSIVQGVEHYLKQVTTR</sequence>
<dbReference type="Pfam" id="PF06293">
    <property type="entry name" value="Kdo"/>
    <property type="match status" value="1"/>
</dbReference>
<accession>A0A439DE27</accession>
<comment type="caution">
    <text evidence="3">The sequence shown here is derived from an EMBL/GenBank/DDBJ whole genome shotgun (WGS) entry which is preliminary data.</text>
</comment>
<protein>
    <recommendedName>
        <fullName evidence="2">Protein kinase domain-containing protein</fullName>
    </recommendedName>
</protein>
<dbReference type="CDD" id="cd22265">
    <property type="entry name" value="UDM1_RNF168"/>
    <property type="match status" value="1"/>
</dbReference>
<dbReference type="PANTHER" id="PTHR37171">
    <property type="entry name" value="SERINE/THREONINE-PROTEIN KINASE YRZF-RELATED"/>
    <property type="match status" value="1"/>
</dbReference>
<name>A0A439DE27_9PEZI</name>
<dbReference type="InterPro" id="IPR011009">
    <property type="entry name" value="Kinase-like_dom_sf"/>
</dbReference>
<evidence type="ECO:0000313" key="4">
    <source>
        <dbReference type="Proteomes" id="UP000286045"/>
    </source>
</evidence>
<feature type="compositionally biased region" description="Basic residues" evidence="1">
    <location>
        <begin position="226"/>
        <end position="237"/>
    </location>
</feature>
<dbReference type="InterPro" id="IPR052396">
    <property type="entry name" value="Meiotic_Drive_Suppr_Kinase"/>
</dbReference>
<dbReference type="Gene3D" id="1.10.510.10">
    <property type="entry name" value="Transferase(Phosphotransferase) domain 1"/>
    <property type="match status" value="1"/>
</dbReference>
<dbReference type="InterPro" id="IPR000719">
    <property type="entry name" value="Prot_kinase_dom"/>
</dbReference>
<dbReference type="SUPFAM" id="SSF56112">
    <property type="entry name" value="Protein kinase-like (PK-like)"/>
    <property type="match status" value="1"/>
</dbReference>
<reference evidence="3 4" key="1">
    <citation type="submission" date="2018-12" db="EMBL/GenBank/DDBJ databases">
        <title>Draft genome sequence of Xylaria grammica IHI A82.</title>
        <authorList>
            <person name="Buettner E."/>
            <person name="Kellner H."/>
        </authorList>
    </citation>
    <scope>NUCLEOTIDE SEQUENCE [LARGE SCALE GENOMIC DNA]</scope>
    <source>
        <strain evidence="3 4">IHI A82</strain>
    </source>
</reference>
<feature type="region of interest" description="Disordered" evidence="1">
    <location>
        <begin position="408"/>
        <end position="511"/>
    </location>
</feature>
<organism evidence="3 4">
    <name type="scientific">Xylaria grammica</name>
    <dbReference type="NCBI Taxonomy" id="363999"/>
    <lineage>
        <taxon>Eukaryota</taxon>
        <taxon>Fungi</taxon>
        <taxon>Dikarya</taxon>
        <taxon>Ascomycota</taxon>
        <taxon>Pezizomycotina</taxon>
        <taxon>Sordariomycetes</taxon>
        <taxon>Xylariomycetidae</taxon>
        <taxon>Xylariales</taxon>
        <taxon>Xylariaceae</taxon>
        <taxon>Xylaria</taxon>
    </lineage>
</organism>
<dbReference type="AlphaFoldDB" id="A0A439DE27"/>
<dbReference type="Proteomes" id="UP000286045">
    <property type="component" value="Unassembled WGS sequence"/>
</dbReference>
<keyword evidence="4" id="KW-1185">Reference proteome</keyword>
<evidence type="ECO:0000259" key="2">
    <source>
        <dbReference type="PROSITE" id="PS50011"/>
    </source>
</evidence>
<dbReference type="EMBL" id="RYZI01000046">
    <property type="protein sequence ID" value="RWA12625.1"/>
    <property type="molecule type" value="Genomic_DNA"/>
</dbReference>
<evidence type="ECO:0000256" key="1">
    <source>
        <dbReference type="SAM" id="MobiDB-lite"/>
    </source>
</evidence>
<feature type="domain" description="Protein kinase" evidence="2">
    <location>
        <begin position="567"/>
        <end position="764"/>
    </location>
</feature>
<feature type="compositionally biased region" description="Basic and acidic residues" evidence="1">
    <location>
        <begin position="1"/>
        <end position="52"/>
    </location>
</feature>
<dbReference type="GO" id="GO:0004672">
    <property type="term" value="F:protein kinase activity"/>
    <property type="evidence" value="ECO:0007669"/>
    <property type="project" value="InterPro"/>
</dbReference>
<dbReference type="PANTHER" id="PTHR37171:SF1">
    <property type="entry name" value="SERINE_THREONINE-PROTEIN KINASE YRZF-RELATED"/>
    <property type="match status" value="1"/>
</dbReference>